<keyword evidence="3" id="KW-0732">Signal</keyword>
<dbReference type="GeneID" id="94829579"/>
<dbReference type="VEuPathDB" id="TrichDB:TRFO_09447"/>
<evidence type="ECO:0000313" key="4">
    <source>
        <dbReference type="EMBL" id="OHS97444.1"/>
    </source>
</evidence>
<evidence type="ECO:0000313" key="5">
    <source>
        <dbReference type="Proteomes" id="UP000179807"/>
    </source>
</evidence>
<feature type="signal peptide" evidence="3">
    <location>
        <begin position="1"/>
        <end position="16"/>
    </location>
</feature>
<protein>
    <submittedName>
        <fullName evidence="4">Uncharacterized protein</fullName>
    </submittedName>
</protein>
<feature type="region of interest" description="Disordered" evidence="1">
    <location>
        <begin position="179"/>
        <end position="201"/>
    </location>
</feature>
<evidence type="ECO:0000256" key="2">
    <source>
        <dbReference type="SAM" id="Phobius"/>
    </source>
</evidence>
<sequence length="603" mass="68306">MIFLSFLFYLILSKNSEICGNIIADYDVMQILSAPLLSQKLGMVDSVGNLQTTNFEQSIQLGLINEYGKYGLILAFGKSQNYKIDISQFDQNVNWIQVMYDTRLNLLIPPTLELKIRDGQVINLSVIDISVTLEIVPATDSHKKSSLLDNKILEQNYVQNDPIAEENTENENYTKNLNSTTTNKNSTKVGNTGNATNNGLSNNNKAKLHLQSLKLSNSATISKLDQIECRYFFVHISSSMLGSLSCIMSAMKVNISNDEVLTSIPSIFGDSLVHYIFDGLTYEQLFIEYKLTSLACNMTIRPIDDITELKDVTILFDQIYDDTTQMYLPSDLFYADFDGWEKIKFTNKIPTLTFLQDLKIEYADPPENLYAQQFQKNGHNIVYQNPISIDEVFICNQYCPDGIKESHDRLLIYISSEEEVEFWLNSIDMTTTQNIYLFSPIPIGSSRPISLAGVPKIANLYIQGAQYMTEAGTIEYSLFNVDVDEFVSVENLVVDHVTLNANGLSKMKVNALYIQEYGVIKGRINVQNAYVNFDDFTNSFDSITLEKLNLQLNLTSHAELTYDTLADGNSHWQMGNQLLLFFLHQLLLPIVFASIFILMETTQ</sequence>
<organism evidence="4 5">
    <name type="scientific">Tritrichomonas foetus</name>
    <dbReference type="NCBI Taxonomy" id="1144522"/>
    <lineage>
        <taxon>Eukaryota</taxon>
        <taxon>Metamonada</taxon>
        <taxon>Parabasalia</taxon>
        <taxon>Tritrichomonadida</taxon>
        <taxon>Tritrichomonadidae</taxon>
        <taxon>Tritrichomonas</taxon>
    </lineage>
</organism>
<keyword evidence="5" id="KW-1185">Reference proteome</keyword>
<dbReference type="EMBL" id="MLAK01001115">
    <property type="protein sequence ID" value="OHS97444.1"/>
    <property type="molecule type" value="Genomic_DNA"/>
</dbReference>
<keyword evidence="2" id="KW-1133">Transmembrane helix</keyword>
<name>A0A1J4JJM2_9EUKA</name>
<keyword evidence="2" id="KW-0812">Transmembrane</keyword>
<dbReference type="AlphaFoldDB" id="A0A1J4JJM2"/>
<reference evidence="4" key="1">
    <citation type="submission" date="2016-10" db="EMBL/GenBank/DDBJ databases">
        <authorList>
            <person name="Benchimol M."/>
            <person name="Almeida L.G."/>
            <person name="Vasconcelos A.T."/>
            <person name="Perreira-Neves A."/>
            <person name="Rosa I.A."/>
            <person name="Tasca T."/>
            <person name="Bogo M.R."/>
            <person name="de Souza W."/>
        </authorList>
    </citation>
    <scope>NUCLEOTIDE SEQUENCE [LARGE SCALE GENOMIC DNA]</scope>
    <source>
        <strain evidence="4">K</strain>
    </source>
</reference>
<evidence type="ECO:0000256" key="1">
    <source>
        <dbReference type="SAM" id="MobiDB-lite"/>
    </source>
</evidence>
<dbReference type="RefSeq" id="XP_068350581.1">
    <property type="nucleotide sequence ID" value="XM_068494875.1"/>
</dbReference>
<feature type="chain" id="PRO_5012385089" evidence="3">
    <location>
        <begin position="17"/>
        <end position="603"/>
    </location>
</feature>
<comment type="caution">
    <text evidence="4">The sequence shown here is derived from an EMBL/GenBank/DDBJ whole genome shotgun (WGS) entry which is preliminary data.</text>
</comment>
<keyword evidence="2" id="KW-0472">Membrane</keyword>
<dbReference type="Proteomes" id="UP000179807">
    <property type="component" value="Unassembled WGS sequence"/>
</dbReference>
<accession>A0A1J4JJM2</accession>
<feature type="transmembrane region" description="Helical" evidence="2">
    <location>
        <begin position="578"/>
        <end position="599"/>
    </location>
</feature>
<gene>
    <name evidence="4" type="ORF">TRFO_09447</name>
</gene>
<evidence type="ECO:0000256" key="3">
    <source>
        <dbReference type="SAM" id="SignalP"/>
    </source>
</evidence>
<proteinExistence type="predicted"/>